<dbReference type="PANTHER" id="PTHR45958:SF6">
    <property type="entry name" value="U-BOX DOMAIN-CONTAINING PROTEIN 43"/>
    <property type="match status" value="1"/>
</dbReference>
<evidence type="ECO:0000256" key="1">
    <source>
        <dbReference type="ARBA" id="ARBA00022737"/>
    </source>
</evidence>
<dbReference type="InterPro" id="IPR016024">
    <property type="entry name" value="ARM-type_fold"/>
</dbReference>
<dbReference type="Proteomes" id="UP000015453">
    <property type="component" value="Unassembled WGS sequence"/>
</dbReference>
<name>S8CCE9_9LAMI</name>
<dbReference type="AlphaFoldDB" id="S8CCE9"/>
<comment type="caution">
    <text evidence="2">The sequence shown here is derived from an EMBL/GenBank/DDBJ whole genome shotgun (WGS) entry which is preliminary data.</text>
</comment>
<feature type="non-terminal residue" evidence="2">
    <location>
        <position position="1"/>
    </location>
</feature>
<dbReference type="InterPro" id="IPR000225">
    <property type="entry name" value="Armadillo"/>
</dbReference>
<feature type="non-terminal residue" evidence="2">
    <location>
        <position position="528"/>
    </location>
</feature>
<dbReference type="PANTHER" id="PTHR45958">
    <property type="entry name" value="RING-TYPE E3 UBIQUITIN TRANSFERASE"/>
    <property type="match status" value="1"/>
</dbReference>
<proteinExistence type="predicted"/>
<gene>
    <name evidence="2" type="ORF">M569_10200</name>
</gene>
<evidence type="ECO:0000313" key="2">
    <source>
        <dbReference type="EMBL" id="EPS64580.1"/>
    </source>
</evidence>
<organism evidence="2 3">
    <name type="scientific">Genlisea aurea</name>
    <dbReference type="NCBI Taxonomy" id="192259"/>
    <lineage>
        <taxon>Eukaryota</taxon>
        <taxon>Viridiplantae</taxon>
        <taxon>Streptophyta</taxon>
        <taxon>Embryophyta</taxon>
        <taxon>Tracheophyta</taxon>
        <taxon>Spermatophyta</taxon>
        <taxon>Magnoliopsida</taxon>
        <taxon>eudicotyledons</taxon>
        <taxon>Gunneridae</taxon>
        <taxon>Pentapetalae</taxon>
        <taxon>asterids</taxon>
        <taxon>lamiids</taxon>
        <taxon>Lamiales</taxon>
        <taxon>Lentibulariaceae</taxon>
        <taxon>Genlisea</taxon>
    </lineage>
</organism>
<dbReference type="InterPro" id="IPR052608">
    <property type="entry name" value="U-box_domain_protein"/>
</dbReference>
<dbReference type="InterPro" id="IPR011989">
    <property type="entry name" value="ARM-like"/>
</dbReference>
<keyword evidence="3" id="KW-1185">Reference proteome</keyword>
<reference evidence="2 3" key="1">
    <citation type="journal article" date="2013" name="BMC Genomics">
        <title>The miniature genome of a carnivorous plant Genlisea aurea contains a low number of genes and short non-coding sequences.</title>
        <authorList>
            <person name="Leushkin E.V."/>
            <person name="Sutormin R.A."/>
            <person name="Nabieva E.R."/>
            <person name="Penin A.A."/>
            <person name="Kondrashov A.S."/>
            <person name="Logacheva M.D."/>
        </authorList>
    </citation>
    <scope>NUCLEOTIDE SEQUENCE [LARGE SCALE GENOMIC DNA]</scope>
</reference>
<dbReference type="SUPFAM" id="SSF48371">
    <property type="entry name" value="ARM repeat"/>
    <property type="match status" value="1"/>
</dbReference>
<evidence type="ECO:0000313" key="3">
    <source>
        <dbReference type="Proteomes" id="UP000015453"/>
    </source>
</evidence>
<dbReference type="OrthoDB" id="10064100at2759"/>
<accession>S8CCE9</accession>
<sequence>IKTGSPDTKLSMASTLGDRVLNNDVKVFVAREAGASLINLMRSNTLPGREAALRALNQISSDDASARILIEAGILPPLVRDLFTVDQRLFPLRLKEVSATILANLVASGDDFDKIPVGVNRQTLVSEEIVHNLLHLINITGPAIESKLLQVLVGLTSSASLVASVVSAVKSSGATNSLVQFVDAPQRDLRIAAVRLLKNLSPHMGSVLAGCLCDTSGQLDALIGVVTENVGITEEQAAAVEFLADLPETDTALTRKMLEQGALGMFIPRIARIRQGDIKGGRFVTPYLEGLVKVLARVTYALSEESSGARAFCRDHNLAAVFIDLLQATGLDNVQVESAVALRNLSRDTKNLTVTPEIPKPGFCGSMFPCWFRTPAAVAGLCQVHDGICSMRETFCLAKGQAADALVSLLDHNNGRVVEASLGALCTLLEDGVNVRGGVHVLSEAEGVNPILDLLLDERNEGVRNKAVWAVERLLTDARIAHQVTCNPNIGTALIDAYQHGDYWTRLAAEKALKRIDKIPNFSGAFPN</sequence>
<dbReference type="EMBL" id="AUSU01004731">
    <property type="protein sequence ID" value="EPS64580.1"/>
    <property type="molecule type" value="Genomic_DNA"/>
</dbReference>
<keyword evidence="1" id="KW-0677">Repeat</keyword>
<dbReference type="Gene3D" id="1.25.10.10">
    <property type="entry name" value="Leucine-rich Repeat Variant"/>
    <property type="match status" value="2"/>
</dbReference>
<protein>
    <submittedName>
        <fullName evidence="2">Uncharacterized protein</fullName>
    </submittedName>
</protein>
<dbReference type="SMART" id="SM00185">
    <property type="entry name" value="ARM"/>
    <property type="match status" value="5"/>
</dbReference>